<feature type="region of interest" description="Disordered" evidence="9">
    <location>
        <begin position="355"/>
        <end position="375"/>
    </location>
</feature>
<feature type="compositionally biased region" description="Polar residues" evidence="9">
    <location>
        <begin position="308"/>
        <end position="319"/>
    </location>
</feature>
<dbReference type="EMBL" id="JAGKHQ010000012">
    <property type="protein sequence ID" value="KAG7503510.1"/>
    <property type="molecule type" value="Genomic_DNA"/>
</dbReference>
<dbReference type="GO" id="GO:0005634">
    <property type="term" value="C:nucleus"/>
    <property type="evidence" value="ECO:0007669"/>
    <property type="project" value="UniProtKB-SubCell"/>
</dbReference>
<feature type="region of interest" description="Disordered" evidence="9">
    <location>
        <begin position="1716"/>
        <end position="1735"/>
    </location>
</feature>
<protein>
    <submittedName>
        <fullName evidence="12">BCL-6 corepressor-like</fullName>
    </submittedName>
</protein>
<evidence type="ECO:0000256" key="6">
    <source>
        <dbReference type="ARBA" id="ARBA00023242"/>
    </source>
</evidence>
<feature type="region of interest" description="Disordered" evidence="9">
    <location>
        <begin position="844"/>
        <end position="887"/>
    </location>
</feature>
<feature type="region of interest" description="Disordered" evidence="9">
    <location>
        <begin position="1402"/>
        <end position="1422"/>
    </location>
</feature>
<keyword evidence="4" id="KW-0677">Repeat</keyword>
<name>A0AAV6REY4_SOLSE</name>
<evidence type="ECO:0000256" key="8">
    <source>
        <dbReference type="PROSITE-ProRule" id="PRU00023"/>
    </source>
</evidence>
<dbReference type="Pfam" id="PF16553">
    <property type="entry name" value="PUFD"/>
    <property type="match status" value="1"/>
</dbReference>
<feature type="compositionally biased region" description="Polar residues" evidence="9">
    <location>
        <begin position="452"/>
        <end position="464"/>
    </location>
</feature>
<feature type="compositionally biased region" description="Basic and acidic residues" evidence="9">
    <location>
        <begin position="519"/>
        <end position="532"/>
    </location>
</feature>
<evidence type="ECO:0000256" key="4">
    <source>
        <dbReference type="ARBA" id="ARBA00022737"/>
    </source>
</evidence>
<evidence type="ECO:0000313" key="13">
    <source>
        <dbReference type="Proteomes" id="UP000693946"/>
    </source>
</evidence>
<feature type="region of interest" description="Disordered" evidence="9">
    <location>
        <begin position="2103"/>
        <end position="2123"/>
    </location>
</feature>
<feature type="compositionally biased region" description="Basic and acidic residues" evidence="9">
    <location>
        <begin position="1476"/>
        <end position="1486"/>
    </location>
</feature>
<feature type="compositionally biased region" description="Pro residues" evidence="9">
    <location>
        <begin position="1349"/>
        <end position="1359"/>
    </location>
</feature>
<dbReference type="PANTHER" id="PTHR24117:SF9">
    <property type="entry name" value="BCL-6 COREPRESSOR PCGF1 BINDING DOMAIN-CONTAINING PROTEIN"/>
    <property type="match status" value="1"/>
</dbReference>
<feature type="region of interest" description="Disordered" evidence="9">
    <location>
        <begin position="445"/>
        <end position="578"/>
    </location>
</feature>
<feature type="region of interest" description="Disordered" evidence="9">
    <location>
        <begin position="1303"/>
        <end position="1325"/>
    </location>
</feature>
<keyword evidence="6" id="KW-0539">Nucleus</keyword>
<evidence type="ECO:0000256" key="9">
    <source>
        <dbReference type="SAM" id="MobiDB-lite"/>
    </source>
</evidence>
<accession>A0AAV6REY4</accession>
<sequence>MVDANTSYNMNPLAALSVDRNALVGDNLRPHGGIFYPGIHPLSADKAQEPGTSLPLGYNLLYKSDVTLLDGQKAANGYGGLYKNPPPRLVAPAAGADGLGIDRRVLSGDKQSELGLNGAGSFLRLPWISPYSDATVYPFLDMAYKASFLSQPSAFLHQQFPYQPLCAAGAGGSPSGEERLFYLPRYAPPNNISSPLGPPIRIPTATPAPAVFSPLPHSEDKALQGNGPRVQQVQQEPSAFGNSLQIHQEPQTHPIERQHGSSSSGGNSGICVSSSASTASTESSSVTRPPCFVPQSVSDRSTDPQKPIYTSTPTSSASQPFYMMSLNSERCSPLQLGSNNTKDISSESCSVEKKSLVDRSIPQKQARNPGGRTLDRSAKDLEGFAHGFPAKLEMLAKLGYLPPSHYGPLASQDQHLTEILPTPVSTSAKTPHCPEMVSTLFSSCGAPGPSAGVSSDHSRGSQINKNKRGDISVHQPQPHSSPHTPTQMNSSPSPASGGRPSVRSPSLKSKAEWPQVHPTDLEKGLPNGKDETYTCSGKQILPPAKPEALESQPQSQQQQQQSHVENTSRQIFHDSYLPPGLGYTNRYIPYSVAENMSLQQISIPGKGSVYPHPVFLGSSSYYSPHIASKHGLQYGVHPYQNSQEYAPTPMSSHPALNTKDRLESRSKTKDEPSHDEPYRNQKRPNSDSSHKSDKERDNPANQSVKMGKSVSVIRDDIICIDLVRDETDDLTCTGDNSSKPFESGTNLIQEMKACPSKIPPTSKASEHSIDSALQTFEPKPHHNILAILPTKEELLEEIPDEEYSQCPFSDIPEKDTMRCARTDPQQFSRTCKVETTVGLGELLSGRASGGNYVLGEKSARNESRNESRSEGPTCKKTRDPEQSPSRDGTLLVHVSKENGCGDCPSSNIVEAVCTVTTSPVNGSNFYSDDPVCTSKGSAGRNLSPDEPLCRSLNPRVSAEGVTKNRAPLYVHNPRAPVCNSGDHFAGPCCKNPESRICSGNNNPVAPNCRSFNPCVTNCQNHNRNMSLGVPVCSGPVCGNTVSKSQSFGSNQTRIPACGKSFPQSPTFRHLAPAYPTNGGLNRTPSDLIPEPSLNRDFKYEAGFPSSSCGDERIDFLDNMDEDEGPGCSKNRPTSLTKRIANSSGYVGDRIKCVTTELYDDSSKLSREQRALQRAMLRFSELELKEREGGRGEEEEEGRMTAAVVETREKELAGGQWRDSEEEEEEEGRTKEAVGRGGWERCQLSDRRQRGERRSSAETTTRGAQLLRPLSLLLRGAERPSVEDRRRVFSMEPFHQSSIIISGRLKRGRGQQGAPEEGPGDGSRKLKMTDDDVNKLKVCIELSGLQLNKPRPPGPRPPPTKGRGEDTVDGKLGMDVLGGVERSEVSGGWCEPTCVRRDGETVRHVAPPSSPTHLPRQQCCSAPQQAPPRLFSCPTSSRLQDKHQRLRENCRVSAFLPPLPPLPPISASAPPKPPPTRYHENHDDNKPKGKRACKTKHTGGATVREEETRERGRDHFKELDAKVSPADWSCSPGQRSRSLQNTLCVRPVPPEVRRLIVNKNAGETLLQRAARLGYEEVVLHCLERRLCDVNHRDHAGYCALHEACARGWLRIVRHLVEHGANVNCSAQDGTRPLHDAVENDHVEVVRLLLACGADPTLTSYSGRGPAHMTRSAAMETFLEDYLSDLEGRSEGDPGMFWEFYGSSVCEPPCGVAVNNVLADPPGAEEDEEDEDEEQRARREVFEFELSDRPLLPCYHIQVSLTQGPRNWLLLADVLGRLRMTSRSFRRLFPQLNVQSIPEDEFFHQASMSQLLTGPDEKELVSFRPDLKDPLELVEATPELAGMLGSSLEFVDSRWDSLVSSPPPTPPPSPKSSVRLSPRPPPHTQTGAKMEPRTTVSGQCHRVKHGVDSSPAAKMENKSDVSVKNVRDPCHMMRNASMWEPQRVQSKRTAVTNSKMDPNTRGPGKDTGTANCANSGSNMDSSRWEQRHTGKTMGASSVKSDMGGANTWELQRLRTRTTITSETKTDPGLAEPQRLRNKNIGNTNSSPPNSVVDANTAVSASDPGTTVDLSIWEPQRLRNKNPAITSNAKPDARRDANMWGRQGIKRAGSSGVAPKTEVSSCDSHGGKTIKMDAAWQRNLASVRVHIRDLGIKAGGIILHRDLKAEQDKVVEKRVKIRS</sequence>
<dbReference type="Pfam" id="PF15808">
    <property type="entry name" value="BCOR"/>
    <property type="match status" value="1"/>
</dbReference>
<feature type="compositionally biased region" description="Polar residues" evidence="9">
    <location>
        <begin position="1941"/>
        <end position="1955"/>
    </location>
</feature>
<dbReference type="SMART" id="SM00248">
    <property type="entry name" value="ANK"/>
    <property type="match status" value="3"/>
</dbReference>
<dbReference type="PROSITE" id="PS50088">
    <property type="entry name" value="ANK_REPEAT"/>
    <property type="match status" value="2"/>
</dbReference>
<evidence type="ECO:0000256" key="3">
    <source>
        <dbReference type="ARBA" id="ARBA00022553"/>
    </source>
</evidence>
<feature type="compositionally biased region" description="Polar residues" evidence="9">
    <location>
        <begin position="2037"/>
        <end position="2065"/>
    </location>
</feature>
<feature type="region of interest" description="Disordered" evidence="9">
    <location>
        <begin position="1207"/>
        <end position="1263"/>
    </location>
</feature>
<proteinExistence type="inferred from homology"/>
<dbReference type="Proteomes" id="UP000693946">
    <property type="component" value="Linkage Group LG2"/>
</dbReference>
<feature type="compositionally biased region" description="Pro residues" evidence="9">
    <location>
        <begin position="1859"/>
        <end position="1868"/>
    </location>
</feature>
<keyword evidence="5" id="KW-0832">Ubl conjugation</keyword>
<evidence type="ECO:0000313" key="12">
    <source>
        <dbReference type="EMBL" id="KAG7503510.1"/>
    </source>
</evidence>
<keyword evidence="3" id="KW-0597">Phosphoprotein</keyword>
<organism evidence="12 13">
    <name type="scientific">Solea senegalensis</name>
    <name type="common">Senegalese sole</name>
    <dbReference type="NCBI Taxonomy" id="28829"/>
    <lineage>
        <taxon>Eukaryota</taxon>
        <taxon>Metazoa</taxon>
        <taxon>Chordata</taxon>
        <taxon>Craniata</taxon>
        <taxon>Vertebrata</taxon>
        <taxon>Euteleostomi</taxon>
        <taxon>Actinopterygii</taxon>
        <taxon>Neopterygii</taxon>
        <taxon>Teleostei</taxon>
        <taxon>Neoteleostei</taxon>
        <taxon>Acanthomorphata</taxon>
        <taxon>Carangaria</taxon>
        <taxon>Pleuronectiformes</taxon>
        <taxon>Pleuronectoidei</taxon>
        <taxon>Soleidae</taxon>
        <taxon>Solea</taxon>
    </lineage>
</organism>
<feature type="compositionally biased region" description="Basic and acidic residues" evidence="9">
    <location>
        <begin position="857"/>
        <end position="869"/>
    </location>
</feature>
<evidence type="ECO:0000259" key="11">
    <source>
        <dbReference type="Pfam" id="PF16553"/>
    </source>
</evidence>
<feature type="domain" description="BCL-6 corepressor non-ankyrin-repeat" evidence="10">
    <location>
        <begin position="1381"/>
        <end position="1513"/>
    </location>
</feature>
<evidence type="ECO:0000256" key="1">
    <source>
        <dbReference type="ARBA" id="ARBA00004123"/>
    </source>
</evidence>
<dbReference type="PROSITE" id="PS50297">
    <property type="entry name" value="ANK_REP_REGION"/>
    <property type="match status" value="2"/>
</dbReference>
<evidence type="ECO:0000256" key="2">
    <source>
        <dbReference type="ARBA" id="ARBA00022499"/>
    </source>
</evidence>
<dbReference type="PANTHER" id="PTHR24117">
    <property type="entry name" value="AGAP007537-PB"/>
    <property type="match status" value="1"/>
</dbReference>
<feature type="repeat" description="ANK" evidence="8">
    <location>
        <begin position="1627"/>
        <end position="1659"/>
    </location>
</feature>
<feature type="compositionally biased region" description="Pro residues" evidence="9">
    <location>
        <begin position="1459"/>
        <end position="1475"/>
    </location>
</feature>
<dbReference type="FunFam" id="1.25.40.20:FF:000032">
    <property type="entry name" value="BCL-6 corepressor isoform X1"/>
    <property type="match status" value="1"/>
</dbReference>
<dbReference type="InterPro" id="IPR047144">
    <property type="entry name" value="BCOR-like"/>
</dbReference>
<feature type="region of interest" description="Disordered" evidence="9">
    <location>
        <begin position="1938"/>
        <end position="2065"/>
    </location>
</feature>
<keyword evidence="2" id="KW-1017">Isopeptide bond</keyword>
<feature type="compositionally biased region" description="Low complexity" evidence="9">
    <location>
        <begin position="551"/>
        <end position="562"/>
    </location>
</feature>
<reference evidence="12 13" key="1">
    <citation type="journal article" date="2021" name="Sci. Rep.">
        <title>Chromosome anchoring in Senegalese sole (Solea senegalensis) reveals sex-associated markers and genome rearrangements in flatfish.</title>
        <authorList>
            <person name="Guerrero-Cozar I."/>
            <person name="Gomez-Garrido J."/>
            <person name="Berbel C."/>
            <person name="Martinez-Blanch J.F."/>
            <person name="Alioto T."/>
            <person name="Claros M.G."/>
            <person name="Gagnaire P.A."/>
            <person name="Manchado M."/>
        </authorList>
    </citation>
    <scope>NUCLEOTIDE SEQUENCE [LARGE SCALE GENOMIC DNA]</scope>
    <source>
        <strain evidence="12">Sse05_10M</strain>
    </source>
</reference>
<evidence type="ECO:0000256" key="5">
    <source>
        <dbReference type="ARBA" id="ARBA00022843"/>
    </source>
</evidence>
<feature type="compositionally biased region" description="Low complexity" evidence="9">
    <location>
        <begin position="260"/>
        <end position="285"/>
    </location>
</feature>
<feature type="compositionally biased region" description="Basic and acidic residues" evidence="9">
    <location>
        <begin position="1242"/>
        <end position="1255"/>
    </location>
</feature>
<feature type="region of interest" description="Disordered" evidence="9">
    <location>
        <begin position="640"/>
        <end position="707"/>
    </location>
</feature>
<dbReference type="Pfam" id="PF12796">
    <property type="entry name" value="Ank_2"/>
    <property type="match status" value="1"/>
</dbReference>
<dbReference type="InterPro" id="IPR002110">
    <property type="entry name" value="Ankyrin_rpt"/>
</dbReference>
<feature type="compositionally biased region" description="Basic and acidic residues" evidence="9">
    <location>
        <begin position="1502"/>
        <end position="1517"/>
    </location>
</feature>
<gene>
    <name evidence="12" type="ORF">JOB18_039734</name>
</gene>
<evidence type="ECO:0000259" key="10">
    <source>
        <dbReference type="Pfam" id="PF15808"/>
    </source>
</evidence>
<evidence type="ECO:0000256" key="7">
    <source>
        <dbReference type="ARBA" id="ARBA00034703"/>
    </source>
</evidence>
<dbReference type="GO" id="GO:0003714">
    <property type="term" value="F:transcription corepressor activity"/>
    <property type="evidence" value="ECO:0007669"/>
    <property type="project" value="TreeGrafter"/>
</dbReference>
<feature type="compositionally biased region" description="Basic and acidic residues" evidence="9">
    <location>
        <begin position="658"/>
        <end position="698"/>
    </location>
</feature>
<comment type="subcellular location">
    <subcellularLocation>
        <location evidence="1">Nucleus</location>
    </subcellularLocation>
</comment>
<feature type="region of interest" description="Disordered" evidence="9">
    <location>
        <begin position="1343"/>
        <end position="1368"/>
    </location>
</feature>
<feature type="region of interest" description="Disordered" evidence="9">
    <location>
        <begin position="252"/>
        <end position="319"/>
    </location>
</feature>
<dbReference type="GO" id="GO:0000122">
    <property type="term" value="P:negative regulation of transcription by RNA polymerase II"/>
    <property type="evidence" value="ECO:0007669"/>
    <property type="project" value="TreeGrafter"/>
</dbReference>
<keyword evidence="8" id="KW-0040">ANK repeat</keyword>
<feature type="compositionally biased region" description="Acidic residues" evidence="9">
    <location>
        <begin position="1721"/>
        <end position="1732"/>
    </location>
</feature>
<comment type="caution">
    <text evidence="12">The sequence shown here is derived from an EMBL/GenBank/DDBJ whole genome shotgun (WGS) entry which is preliminary data.</text>
</comment>
<dbReference type="InterPro" id="IPR032365">
    <property type="entry name" value="PUFD"/>
</dbReference>
<dbReference type="InterPro" id="IPR031628">
    <property type="entry name" value="BCOR"/>
</dbReference>
<feature type="compositionally biased region" description="Polar residues" evidence="9">
    <location>
        <begin position="640"/>
        <end position="655"/>
    </location>
</feature>
<feature type="region of interest" description="Disordered" evidence="9">
    <location>
        <begin position="1854"/>
        <end position="1899"/>
    </location>
</feature>
<comment type="similarity">
    <text evidence="7">Belongs to the BCOR family.</text>
</comment>
<keyword evidence="13" id="KW-1185">Reference proteome</keyword>
<feature type="compositionally biased region" description="Polar residues" evidence="9">
    <location>
        <begin position="1966"/>
        <end position="1979"/>
    </location>
</feature>
<feature type="region of interest" description="Disordered" evidence="9">
    <location>
        <begin position="197"/>
        <end position="238"/>
    </location>
</feature>
<feature type="compositionally biased region" description="Polar residues" evidence="9">
    <location>
        <begin position="229"/>
        <end position="238"/>
    </location>
</feature>
<feature type="domain" description="BCL-6 corepressor PCGF1 binding" evidence="11">
    <location>
        <begin position="1738"/>
        <end position="1850"/>
    </location>
</feature>
<feature type="region of interest" description="Disordered" evidence="9">
    <location>
        <begin position="1459"/>
        <end position="1517"/>
    </location>
</feature>
<feature type="compositionally biased region" description="Basic residues" evidence="9">
    <location>
        <begin position="1487"/>
        <end position="1496"/>
    </location>
</feature>
<feature type="compositionally biased region" description="Low complexity" evidence="9">
    <location>
        <begin position="474"/>
        <end position="506"/>
    </location>
</feature>
<feature type="repeat" description="ANK" evidence="8">
    <location>
        <begin position="1594"/>
        <end position="1626"/>
    </location>
</feature>